<accession>A0ABZ0QFU2</accession>
<dbReference type="Proteomes" id="UP001304071">
    <property type="component" value="Chromosome 1"/>
</dbReference>
<gene>
    <name evidence="2" type="ORF">R8Z52_07660</name>
</gene>
<feature type="chain" id="PRO_5047471181" evidence="1">
    <location>
        <begin position="27"/>
        <end position="111"/>
    </location>
</feature>
<evidence type="ECO:0000313" key="3">
    <source>
        <dbReference type="Proteomes" id="UP001304071"/>
    </source>
</evidence>
<reference evidence="2 3" key="1">
    <citation type="submission" date="2023-11" db="EMBL/GenBank/DDBJ databases">
        <title>Plant-associative lifestyle of Vibrio porteresiae and its evolutionary dynamics.</title>
        <authorList>
            <person name="Rameshkumar N."/>
            <person name="Kirti K."/>
        </authorList>
    </citation>
    <scope>NUCLEOTIDE SEQUENCE [LARGE SCALE GENOMIC DNA]</scope>
    <source>
        <strain evidence="2 3">MSSRF30</strain>
    </source>
</reference>
<protein>
    <submittedName>
        <fullName evidence="2">Uncharacterized protein</fullName>
    </submittedName>
</protein>
<dbReference type="EMBL" id="CP138203">
    <property type="protein sequence ID" value="WPC75062.1"/>
    <property type="molecule type" value="Genomic_DNA"/>
</dbReference>
<keyword evidence="1" id="KW-0732">Signal</keyword>
<feature type="signal peptide" evidence="1">
    <location>
        <begin position="1"/>
        <end position="26"/>
    </location>
</feature>
<evidence type="ECO:0000256" key="1">
    <source>
        <dbReference type="SAM" id="SignalP"/>
    </source>
</evidence>
<dbReference type="RefSeq" id="WP_261895473.1">
    <property type="nucleotide sequence ID" value="NZ_AP024895.1"/>
</dbReference>
<name>A0ABZ0QFU2_9VIBR</name>
<sequence>MKGLSRVLLVGGMMLSGMMVSETSIAASSSNGLSLADMISQLPTKTLGSVCGSGQESSVTGDLCSAQVDALRDQVLKQNPGLNVENMNKQAQTVFENTLQPLISALSSGNQ</sequence>
<organism evidence="2 3">
    <name type="scientific">Vibrio porteresiae DSM 19223</name>
    <dbReference type="NCBI Taxonomy" id="1123496"/>
    <lineage>
        <taxon>Bacteria</taxon>
        <taxon>Pseudomonadati</taxon>
        <taxon>Pseudomonadota</taxon>
        <taxon>Gammaproteobacteria</taxon>
        <taxon>Vibrionales</taxon>
        <taxon>Vibrionaceae</taxon>
        <taxon>Vibrio</taxon>
    </lineage>
</organism>
<proteinExistence type="predicted"/>
<keyword evidence="3" id="KW-1185">Reference proteome</keyword>
<evidence type="ECO:0000313" key="2">
    <source>
        <dbReference type="EMBL" id="WPC75062.1"/>
    </source>
</evidence>